<feature type="domain" description="RNA polymerase sigma-70 region 2" evidence="6">
    <location>
        <begin position="46"/>
        <end position="113"/>
    </location>
</feature>
<dbReference type="Gene3D" id="1.10.10.10">
    <property type="entry name" value="Winged helix-like DNA-binding domain superfamily/Winged helix DNA-binding domain"/>
    <property type="match status" value="1"/>
</dbReference>
<dbReference type="InterPro" id="IPR039425">
    <property type="entry name" value="RNA_pol_sigma-70-like"/>
</dbReference>
<dbReference type="InterPro" id="IPR036388">
    <property type="entry name" value="WH-like_DNA-bd_sf"/>
</dbReference>
<protein>
    <submittedName>
        <fullName evidence="8">Sigma-70 family RNA polymerase sigma factor</fullName>
    </submittedName>
</protein>
<proteinExistence type="inferred from homology"/>
<accession>A0ABZ2M580</accession>
<keyword evidence="9" id="KW-1185">Reference proteome</keyword>
<keyword evidence="2" id="KW-0805">Transcription regulation</keyword>
<evidence type="ECO:0000259" key="6">
    <source>
        <dbReference type="Pfam" id="PF04542"/>
    </source>
</evidence>
<dbReference type="SUPFAM" id="SSF88659">
    <property type="entry name" value="Sigma3 and sigma4 domains of RNA polymerase sigma factors"/>
    <property type="match status" value="1"/>
</dbReference>
<dbReference type="EMBL" id="CP089984">
    <property type="protein sequence ID" value="WXB16571.1"/>
    <property type="molecule type" value="Genomic_DNA"/>
</dbReference>
<evidence type="ECO:0000256" key="2">
    <source>
        <dbReference type="ARBA" id="ARBA00023015"/>
    </source>
</evidence>
<evidence type="ECO:0000256" key="4">
    <source>
        <dbReference type="ARBA" id="ARBA00023125"/>
    </source>
</evidence>
<dbReference type="InterPro" id="IPR013324">
    <property type="entry name" value="RNA_pol_sigma_r3/r4-like"/>
</dbReference>
<evidence type="ECO:0000313" key="8">
    <source>
        <dbReference type="EMBL" id="WXB16571.1"/>
    </source>
</evidence>
<keyword evidence="3" id="KW-0731">Sigma factor</keyword>
<organism evidence="8 9">
    <name type="scientific">Pendulispora albinea</name>
    <dbReference type="NCBI Taxonomy" id="2741071"/>
    <lineage>
        <taxon>Bacteria</taxon>
        <taxon>Pseudomonadati</taxon>
        <taxon>Myxococcota</taxon>
        <taxon>Myxococcia</taxon>
        <taxon>Myxococcales</taxon>
        <taxon>Sorangiineae</taxon>
        <taxon>Pendulisporaceae</taxon>
        <taxon>Pendulispora</taxon>
    </lineage>
</organism>
<dbReference type="Pfam" id="PF08281">
    <property type="entry name" value="Sigma70_r4_2"/>
    <property type="match status" value="1"/>
</dbReference>
<dbReference type="NCBIfam" id="TIGR02937">
    <property type="entry name" value="sigma70-ECF"/>
    <property type="match status" value="1"/>
</dbReference>
<dbReference type="InterPro" id="IPR014284">
    <property type="entry name" value="RNA_pol_sigma-70_dom"/>
</dbReference>
<evidence type="ECO:0000256" key="3">
    <source>
        <dbReference type="ARBA" id="ARBA00023082"/>
    </source>
</evidence>
<evidence type="ECO:0000256" key="5">
    <source>
        <dbReference type="ARBA" id="ARBA00023163"/>
    </source>
</evidence>
<dbReference type="SUPFAM" id="SSF88946">
    <property type="entry name" value="Sigma2 domain of RNA polymerase sigma factors"/>
    <property type="match status" value="1"/>
</dbReference>
<gene>
    <name evidence="8" type="ORF">LZC94_04655</name>
</gene>
<dbReference type="Pfam" id="PF04542">
    <property type="entry name" value="Sigma70_r2"/>
    <property type="match status" value="1"/>
</dbReference>
<dbReference type="InterPro" id="IPR013249">
    <property type="entry name" value="RNA_pol_sigma70_r4_t2"/>
</dbReference>
<dbReference type="Gene3D" id="1.10.1740.10">
    <property type="match status" value="1"/>
</dbReference>
<reference evidence="8 9" key="1">
    <citation type="submission" date="2021-12" db="EMBL/GenBank/DDBJ databases">
        <title>Discovery of the Pendulisporaceae a myxobacterial family with distinct sporulation behavior and unique specialized metabolism.</title>
        <authorList>
            <person name="Garcia R."/>
            <person name="Popoff A."/>
            <person name="Bader C.D."/>
            <person name="Loehr J."/>
            <person name="Walesch S."/>
            <person name="Walt C."/>
            <person name="Boldt J."/>
            <person name="Bunk B."/>
            <person name="Haeckl F.J.F.P.J."/>
            <person name="Gunesch A.P."/>
            <person name="Birkelbach J."/>
            <person name="Nuebel U."/>
            <person name="Pietschmann T."/>
            <person name="Bach T."/>
            <person name="Mueller R."/>
        </authorList>
    </citation>
    <scope>NUCLEOTIDE SEQUENCE [LARGE SCALE GENOMIC DNA]</scope>
    <source>
        <strain evidence="8 9">MSr11954</strain>
    </source>
</reference>
<comment type="similarity">
    <text evidence="1">Belongs to the sigma-70 factor family. ECF subfamily.</text>
</comment>
<dbReference type="PANTHER" id="PTHR43133">
    <property type="entry name" value="RNA POLYMERASE ECF-TYPE SIGMA FACTO"/>
    <property type="match status" value="1"/>
</dbReference>
<keyword evidence="5" id="KW-0804">Transcription</keyword>
<sequence>MGRWLADSEEALPARAPAMGPRLVTSDELLVAGLRAGDVDARARFFDAHAADVRRILLRILGSDVELPDLVQEVFLRAMTGIARLDDASSLRPWLTGIAVFTARECIRRRQRRRWLVFLPNEKLPEPEADSACTDADASEALAATYRVLERLGVHERIVFTLRFIDGMELLQIAEACDMSLSTVKRRLAAAERRFTSLARHHPALSEWLQRGDRWNGA</sequence>
<evidence type="ECO:0000313" key="9">
    <source>
        <dbReference type="Proteomes" id="UP001370348"/>
    </source>
</evidence>
<name>A0ABZ2M580_9BACT</name>
<dbReference type="RefSeq" id="WP_394826196.1">
    <property type="nucleotide sequence ID" value="NZ_CP089984.1"/>
</dbReference>
<evidence type="ECO:0000259" key="7">
    <source>
        <dbReference type="Pfam" id="PF08281"/>
    </source>
</evidence>
<dbReference type="InterPro" id="IPR013325">
    <property type="entry name" value="RNA_pol_sigma_r2"/>
</dbReference>
<feature type="domain" description="RNA polymerase sigma factor 70 region 4 type 2" evidence="7">
    <location>
        <begin position="145"/>
        <end position="194"/>
    </location>
</feature>
<evidence type="ECO:0000256" key="1">
    <source>
        <dbReference type="ARBA" id="ARBA00010641"/>
    </source>
</evidence>
<dbReference type="PANTHER" id="PTHR43133:SF8">
    <property type="entry name" value="RNA POLYMERASE SIGMA FACTOR HI_1459-RELATED"/>
    <property type="match status" value="1"/>
</dbReference>
<dbReference type="InterPro" id="IPR007627">
    <property type="entry name" value="RNA_pol_sigma70_r2"/>
</dbReference>
<keyword evidence="4" id="KW-0238">DNA-binding</keyword>
<dbReference type="Proteomes" id="UP001370348">
    <property type="component" value="Chromosome"/>
</dbReference>